<dbReference type="InterPro" id="IPR009056">
    <property type="entry name" value="Cyt_c-like_dom"/>
</dbReference>
<comment type="caution">
    <text evidence="6">The sequence shown here is derived from an EMBL/GenBank/DDBJ whole genome shotgun (WGS) entry which is preliminary data.</text>
</comment>
<proteinExistence type="predicted"/>
<keyword evidence="3 4" id="KW-0408">Iron</keyword>
<feature type="domain" description="Cytochrome c" evidence="5">
    <location>
        <begin position="36"/>
        <end position="174"/>
    </location>
</feature>
<dbReference type="GO" id="GO:0009055">
    <property type="term" value="F:electron transfer activity"/>
    <property type="evidence" value="ECO:0007669"/>
    <property type="project" value="InterPro"/>
</dbReference>
<evidence type="ECO:0000256" key="2">
    <source>
        <dbReference type="ARBA" id="ARBA00022723"/>
    </source>
</evidence>
<dbReference type="Proteomes" id="UP000321374">
    <property type="component" value="Unassembled WGS sequence"/>
</dbReference>
<evidence type="ECO:0000256" key="3">
    <source>
        <dbReference type="ARBA" id="ARBA00023004"/>
    </source>
</evidence>
<dbReference type="InterPro" id="IPR036909">
    <property type="entry name" value="Cyt_c-like_dom_sf"/>
</dbReference>
<reference evidence="6 7" key="1">
    <citation type="submission" date="2018-09" db="EMBL/GenBank/DDBJ databases">
        <title>Metagenome Assembled Genomes from an Advanced Water Purification Facility.</title>
        <authorList>
            <person name="Stamps B.W."/>
            <person name="Spear J.R."/>
        </authorList>
    </citation>
    <scope>NUCLEOTIDE SEQUENCE [LARGE SCALE GENOMIC DNA]</scope>
    <source>
        <strain evidence="6">Bin_42_2</strain>
    </source>
</reference>
<keyword evidence="2 4" id="KW-0479">Metal-binding</keyword>
<evidence type="ECO:0000256" key="1">
    <source>
        <dbReference type="ARBA" id="ARBA00022617"/>
    </source>
</evidence>
<dbReference type="Pfam" id="PF02433">
    <property type="entry name" value="FixO"/>
    <property type="match status" value="1"/>
</dbReference>
<dbReference type="AlphaFoldDB" id="A0A5C7WMK9"/>
<dbReference type="STRING" id="1122236.GCA_000378225_00551"/>
<name>A0A5C7WMK9_METME</name>
<dbReference type="GO" id="GO:0020037">
    <property type="term" value="F:heme binding"/>
    <property type="evidence" value="ECO:0007669"/>
    <property type="project" value="InterPro"/>
</dbReference>
<evidence type="ECO:0000313" key="6">
    <source>
        <dbReference type="EMBL" id="TXI37964.1"/>
    </source>
</evidence>
<keyword evidence="1 4" id="KW-0349">Heme</keyword>
<evidence type="ECO:0000256" key="4">
    <source>
        <dbReference type="PROSITE-ProRule" id="PRU00433"/>
    </source>
</evidence>
<gene>
    <name evidence="6" type="ORF">E6Q51_02130</name>
</gene>
<protein>
    <submittedName>
        <fullName evidence="6">Cytochrome-c oxidase</fullName>
    </submittedName>
</protein>
<dbReference type="Gene3D" id="1.10.760.10">
    <property type="entry name" value="Cytochrome c-like domain"/>
    <property type="match status" value="1"/>
</dbReference>
<dbReference type="GO" id="GO:0046872">
    <property type="term" value="F:metal ion binding"/>
    <property type="evidence" value="ECO:0007669"/>
    <property type="project" value="UniProtKB-KW"/>
</dbReference>
<dbReference type="EMBL" id="SSGG01000037">
    <property type="protein sequence ID" value="TXI37964.1"/>
    <property type="molecule type" value="Genomic_DNA"/>
</dbReference>
<organism evidence="6 7">
    <name type="scientific">Methylophilus methylotrophus</name>
    <name type="common">Bacterium W3A1</name>
    <dbReference type="NCBI Taxonomy" id="17"/>
    <lineage>
        <taxon>Bacteria</taxon>
        <taxon>Pseudomonadati</taxon>
        <taxon>Pseudomonadota</taxon>
        <taxon>Betaproteobacteria</taxon>
        <taxon>Nitrosomonadales</taxon>
        <taxon>Methylophilaceae</taxon>
        <taxon>Methylophilus</taxon>
    </lineage>
</organism>
<dbReference type="SUPFAM" id="SSF46626">
    <property type="entry name" value="Cytochrome c"/>
    <property type="match status" value="1"/>
</dbReference>
<evidence type="ECO:0000313" key="7">
    <source>
        <dbReference type="Proteomes" id="UP000321374"/>
    </source>
</evidence>
<dbReference type="PROSITE" id="PS51007">
    <property type="entry name" value="CYTC"/>
    <property type="match status" value="1"/>
</dbReference>
<sequence length="189" mass="20912">MGALATVIFALMVLVILPKSMLSGVQPPAELKPLTAQEMRGRQVYIENGCIYCHTQQVRDTNFTQDVAKGMGNRPSVPADYVYDQPHLLGTMRTGPDLFNVGSRLPDKKWHLLHLYQPRSLVPWSIMPAFPFLFEHKDTPAPDDVVIEPGQAEAGAIVATEDAKALVAYLLALKHDYAMPNTKKEAADE</sequence>
<evidence type="ECO:0000259" key="5">
    <source>
        <dbReference type="PROSITE" id="PS51007"/>
    </source>
</evidence>
<accession>A0A5C7WMK9</accession>
<dbReference type="InterPro" id="IPR003468">
    <property type="entry name" value="Cyt_c_oxidase_monohaem-su/FixO"/>
</dbReference>